<reference evidence="1 2" key="1">
    <citation type="journal article" date="2019" name="Sci. Rep.">
        <title>Orb-weaving spider Araneus ventricosus genome elucidates the spidroin gene catalogue.</title>
        <authorList>
            <person name="Kono N."/>
            <person name="Nakamura H."/>
            <person name="Ohtoshi R."/>
            <person name="Moran D.A.P."/>
            <person name="Shinohara A."/>
            <person name="Yoshida Y."/>
            <person name="Fujiwara M."/>
            <person name="Mori M."/>
            <person name="Tomita M."/>
            <person name="Arakawa K."/>
        </authorList>
    </citation>
    <scope>NUCLEOTIDE SEQUENCE [LARGE SCALE GENOMIC DNA]</scope>
</reference>
<dbReference type="EMBL" id="BGPR01000822">
    <property type="protein sequence ID" value="GBM36835.1"/>
    <property type="molecule type" value="Genomic_DNA"/>
</dbReference>
<organism evidence="1 2">
    <name type="scientific">Araneus ventricosus</name>
    <name type="common">Orbweaver spider</name>
    <name type="synonym">Epeira ventricosa</name>
    <dbReference type="NCBI Taxonomy" id="182803"/>
    <lineage>
        <taxon>Eukaryota</taxon>
        <taxon>Metazoa</taxon>
        <taxon>Ecdysozoa</taxon>
        <taxon>Arthropoda</taxon>
        <taxon>Chelicerata</taxon>
        <taxon>Arachnida</taxon>
        <taxon>Araneae</taxon>
        <taxon>Araneomorphae</taxon>
        <taxon>Entelegynae</taxon>
        <taxon>Araneoidea</taxon>
        <taxon>Araneidae</taxon>
        <taxon>Araneus</taxon>
    </lineage>
</organism>
<protein>
    <submittedName>
        <fullName evidence="1">Uncharacterized protein</fullName>
    </submittedName>
</protein>
<name>A0A4Y2F9B9_ARAVE</name>
<sequence>MEICHCYLDTEAWQRPSKSSQLLADCTCKLRKKIVNARLTYILEKNGSITGFQSGFRKGCCTMDNLILLESAIRTTFLRRHHLVSIFFDIEKAYDRDGDVES</sequence>
<dbReference type="OrthoDB" id="1938551at2759"/>
<evidence type="ECO:0000313" key="2">
    <source>
        <dbReference type="Proteomes" id="UP000499080"/>
    </source>
</evidence>
<accession>A0A4Y2F9B9</accession>
<dbReference type="AlphaFoldDB" id="A0A4Y2F9B9"/>
<gene>
    <name evidence="1" type="ORF">AVEN_82826_1</name>
</gene>
<evidence type="ECO:0000313" key="1">
    <source>
        <dbReference type="EMBL" id="GBM36835.1"/>
    </source>
</evidence>
<dbReference type="Proteomes" id="UP000499080">
    <property type="component" value="Unassembled WGS sequence"/>
</dbReference>
<proteinExistence type="predicted"/>
<keyword evidence="2" id="KW-1185">Reference proteome</keyword>
<comment type="caution">
    <text evidence="1">The sequence shown here is derived from an EMBL/GenBank/DDBJ whole genome shotgun (WGS) entry which is preliminary data.</text>
</comment>